<dbReference type="PANTHER" id="PTHR16487">
    <property type="entry name" value="PPP4R2-RELATED PROTEIN"/>
    <property type="match status" value="1"/>
</dbReference>
<evidence type="ECO:0000256" key="1">
    <source>
        <dbReference type="ARBA" id="ARBA00009207"/>
    </source>
</evidence>
<dbReference type="GeneID" id="81374521"/>
<feature type="region of interest" description="Disordered" evidence="2">
    <location>
        <begin position="251"/>
        <end position="389"/>
    </location>
</feature>
<proteinExistence type="inferred from homology"/>
<protein>
    <recommendedName>
        <fullName evidence="5">Protein phosphatase 4 core regulatory subunit R2</fullName>
    </recommendedName>
</protein>
<feature type="compositionally biased region" description="Low complexity" evidence="2">
    <location>
        <begin position="306"/>
        <end position="323"/>
    </location>
</feature>
<dbReference type="GO" id="GO:0019888">
    <property type="term" value="F:protein phosphatase regulator activity"/>
    <property type="evidence" value="ECO:0007669"/>
    <property type="project" value="InterPro"/>
</dbReference>
<evidence type="ECO:0000256" key="2">
    <source>
        <dbReference type="SAM" id="MobiDB-lite"/>
    </source>
</evidence>
<dbReference type="GO" id="GO:0005737">
    <property type="term" value="C:cytoplasm"/>
    <property type="evidence" value="ECO:0007669"/>
    <property type="project" value="TreeGrafter"/>
</dbReference>
<evidence type="ECO:0000313" key="4">
    <source>
        <dbReference type="Proteomes" id="UP001147747"/>
    </source>
</evidence>
<name>A0A9W9VS98_9EURO</name>
<evidence type="ECO:0008006" key="5">
    <source>
        <dbReference type="Google" id="ProtNLM"/>
    </source>
</evidence>
<reference evidence="3" key="1">
    <citation type="submission" date="2022-12" db="EMBL/GenBank/DDBJ databases">
        <authorList>
            <person name="Petersen C."/>
        </authorList>
    </citation>
    <scope>NUCLEOTIDE SEQUENCE</scope>
    <source>
        <strain evidence="3">IBT 29677</strain>
    </source>
</reference>
<feature type="compositionally biased region" description="Polar residues" evidence="2">
    <location>
        <begin position="68"/>
        <end position="84"/>
    </location>
</feature>
<feature type="region of interest" description="Disordered" evidence="2">
    <location>
        <begin position="68"/>
        <end position="121"/>
    </location>
</feature>
<accession>A0A9W9VS98</accession>
<evidence type="ECO:0000313" key="3">
    <source>
        <dbReference type="EMBL" id="KAJ5388363.1"/>
    </source>
</evidence>
<comment type="caution">
    <text evidence="3">The sequence shown here is derived from an EMBL/GenBank/DDBJ whole genome shotgun (WGS) entry which is preliminary data.</text>
</comment>
<feature type="non-terminal residue" evidence="3">
    <location>
        <position position="389"/>
    </location>
</feature>
<dbReference type="PANTHER" id="PTHR16487:SF0">
    <property type="entry name" value="PROTEIN PHOSPHATASE 4 REGULATORY SUBUNIT 2-RELATED"/>
    <property type="match status" value="1"/>
</dbReference>
<dbReference type="GO" id="GO:0005634">
    <property type="term" value="C:nucleus"/>
    <property type="evidence" value="ECO:0007669"/>
    <property type="project" value="TreeGrafter"/>
</dbReference>
<reference evidence="3" key="2">
    <citation type="journal article" date="2023" name="IMA Fungus">
        <title>Comparative genomic study of the Penicillium genus elucidates a diverse pangenome and 15 lateral gene transfer events.</title>
        <authorList>
            <person name="Petersen C."/>
            <person name="Sorensen T."/>
            <person name="Nielsen M.R."/>
            <person name="Sondergaard T.E."/>
            <person name="Sorensen J.L."/>
            <person name="Fitzpatrick D.A."/>
            <person name="Frisvad J.C."/>
            <person name="Nielsen K.L."/>
        </authorList>
    </citation>
    <scope>NUCLEOTIDE SEQUENCE</scope>
    <source>
        <strain evidence="3">IBT 29677</strain>
    </source>
</reference>
<dbReference type="Proteomes" id="UP001147747">
    <property type="component" value="Unassembled WGS sequence"/>
</dbReference>
<dbReference type="GO" id="GO:0030289">
    <property type="term" value="C:protein phosphatase 4 complex"/>
    <property type="evidence" value="ECO:0007669"/>
    <property type="project" value="InterPro"/>
</dbReference>
<feature type="compositionally biased region" description="Polar residues" evidence="2">
    <location>
        <begin position="93"/>
        <end position="105"/>
    </location>
</feature>
<sequence>LFWGVNKANVVATDEEALETVANGGSIDLDKWAAMVEPLLERLEDIVYNVFPMPKAPPRSQPYTQFLSQQTDTNNVPPESSNKENAAPGDPQSLPQPQAATTPLASTEGVPDSQPQSSLQANDALPPQLAQLLSSIRSSIQSFFTSKPPHTIQRFSELILRPTAHYRTLPAYLRAVDRVISVTSDAAIFPFTTPANTNAQPNGFVQPSNSTGTYLAPDYAHSLGSDESLGGALLTPIPWLTNASFGAEGISEMEEEDSTSAQAHNIETGGSHAPDSVMPPIEPEDSPTTAGSPPADSSEEVPHARGPPLLGVQDLGLQDGQGVEMTLGEQESQGAGADGPADTHPQASTSEANPADKDGDIVLDGTQAKGEEGKMEDTSAADSAKASET</sequence>
<dbReference type="InterPro" id="IPR015267">
    <property type="entry name" value="PPP4R2"/>
</dbReference>
<dbReference type="RefSeq" id="XP_056486161.1">
    <property type="nucleotide sequence ID" value="XM_056635541.1"/>
</dbReference>
<keyword evidence="4" id="KW-1185">Reference proteome</keyword>
<organism evidence="3 4">
    <name type="scientific">Penicillium cosmopolitanum</name>
    <dbReference type="NCBI Taxonomy" id="1131564"/>
    <lineage>
        <taxon>Eukaryota</taxon>
        <taxon>Fungi</taxon>
        <taxon>Dikarya</taxon>
        <taxon>Ascomycota</taxon>
        <taxon>Pezizomycotina</taxon>
        <taxon>Eurotiomycetes</taxon>
        <taxon>Eurotiomycetidae</taxon>
        <taxon>Eurotiales</taxon>
        <taxon>Aspergillaceae</taxon>
        <taxon>Penicillium</taxon>
    </lineage>
</organism>
<dbReference type="EMBL" id="JAPZBU010000009">
    <property type="protein sequence ID" value="KAJ5388363.1"/>
    <property type="molecule type" value="Genomic_DNA"/>
</dbReference>
<gene>
    <name evidence="3" type="ORF">N7509_010904</name>
</gene>
<comment type="similarity">
    <text evidence="1">Belongs to the PPP4R2 family.</text>
</comment>
<dbReference type="OrthoDB" id="341898at2759"/>
<dbReference type="AlphaFoldDB" id="A0A9W9VS98"/>